<dbReference type="OrthoDB" id="1933717at2759"/>
<dbReference type="PANTHER" id="PTHR44147">
    <property type="entry name" value="DEHYDROGENASE/REDUCTASE SDR FAMILY MEMBER 1"/>
    <property type="match status" value="1"/>
</dbReference>
<reference evidence="1" key="2">
    <citation type="submission" date="2020-11" db="EMBL/GenBank/DDBJ databases">
        <authorList>
            <person name="Cecchin M."/>
            <person name="Marcolungo L."/>
            <person name="Rossato M."/>
            <person name="Girolomoni L."/>
            <person name="Cosentino E."/>
            <person name="Cuine S."/>
            <person name="Li-Beisson Y."/>
            <person name="Delledonne M."/>
            <person name="Ballottari M."/>
        </authorList>
    </citation>
    <scope>NUCLEOTIDE SEQUENCE</scope>
    <source>
        <strain evidence="1">211/11P</strain>
        <tissue evidence="1">Whole cell</tissue>
    </source>
</reference>
<dbReference type="Proteomes" id="UP001055712">
    <property type="component" value="Unassembled WGS sequence"/>
</dbReference>
<dbReference type="AlphaFoldDB" id="A0A9D4TFN5"/>
<sequence>MLQGRVAVVTGASRGAGAGVARALGSAGATVYVTGRTVRGGVPPADGAVGTVEDTAAEVTRRGGRGIAAVCDHSDDAQVAALFQRVQEEQGQLDLLVNAVWGGNELPGLLAAWAQPSWEQEPAAYWHSMFEAGVRAALIASSHAARLMAAQGSGLIVNVSFYMPERGTTGGAGSTGGSYIGNLYYDLAKAALNRHAFCLANELRSHGAAAVSIAPGHMRTERVLKAFGTDEQHWQQVPELAGASESPEYLGRAVAALAGDAAGALQRSGQVLLVADLAQQYGFCDIDGSQPQPFKPAGKEG</sequence>
<accession>A0A9D4TFN5</accession>
<name>A0A9D4TFN5_CHLVU</name>
<dbReference type="EMBL" id="SIDB01000013">
    <property type="protein sequence ID" value="KAI3424308.1"/>
    <property type="molecule type" value="Genomic_DNA"/>
</dbReference>
<keyword evidence="2" id="KW-1185">Reference proteome</keyword>
<protein>
    <submittedName>
        <fullName evidence="1">Uncharacterized protein</fullName>
    </submittedName>
</protein>
<comment type="caution">
    <text evidence="1">The sequence shown here is derived from an EMBL/GenBank/DDBJ whole genome shotgun (WGS) entry which is preliminary data.</text>
</comment>
<dbReference type="SUPFAM" id="SSF51735">
    <property type="entry name" value="NAD(P)-binding Rossmann-fold domains"/>
    <property type="match status" value="1"/>
</dbReference>
<dbReference type="PRINTS" id="PR00081">
    <property type="entry name" value="GDHRDH"/>
</dbReference>
<dbReference type="PANTHER" id="PTHR44147:SF2">
    <property type="entry name" value="DEHYDROGENASE_REDUCTASE SDR FAMILY MEMBER 1"/>
    <property type="match status" value="1"/>
</dbReference>
<dbReference type="Gene3D" id="3.40.50.720">
    <property type="entry name" value="NAD(P)-binding Rossmann-like Domain"/>
    <property type="match status" value="1"/>
</dbReference>
<reference evidence="1" key="1">
    <citation type="journal article" date="2019" name="Plant J.">
        <title>Chlorella vulgaris genome assembly and annotation reveals the molecular basis for metabolic acclimation to high light conditions.</title>
        <authorList>
            <person name="Cecchin M."/>
            <person name="Marcolungo L."/>
            <person name="Rossato M."/>
            <person name="Girolomoni L."/>
            <person name="Cosentino E."/>
            <person name="Cuine S."/>
            <person name="Li-Beisson Y."/>
            <person name="Delledonne M."/>
            <person name="Ballottari M."/>
        </authorList>
    </citation>
    <scope>NUCLEOTIDE SEQUENCE</scope>
    <source>
        <strain evidence="1">211/11P</strain>
    </source>
</reference>
<dbReference type="Pfam" id="PF00106">
    <property type="entry name" value="adh_short"/>
    <property type="match status" value="1"/>
</dbReference>
<gene>
    <name evidence="1" type="ORF">D9Q98_009861</name>
</gene>
<evidence type="ECO:0000313" key="1">
    <source>
        <dbReference type="EMBL" id="KAI3424308.1"/>
    </source>
</evidence>
<evidence type="ECO:0000313" key="2">
    <source>
        <dbReference type="Proteomes" id="UP001055712"/>
    </source>
</evidence>
<dbReference type="InterPro" id="IPR036291">
    <property type="entry name" value="NAD(P)-bd_dom_sf"/>
</dbReference>
<proteinExistence type="predicted"/>
<organism evidence="1 2">
    <name type="scientific">Chlorella vulgaris</name>
    <name type="common">Green alga</name>
    <dbReference type="NCBI Taxonomy" id="3077"/>
    <lineage>
        <taxon>Eukaryota</taxon>
        <taxon>Viridiplantae</taxon>
        <taxon>Chlorophyta</taxon>
        <taxon>core chlorophytes</taxon>
        <taxon>Trebouxiophyceae</taxon>
        <taxon>Chlorellales</taxon>
        <taxon>Chlorellaceae</taxon>
        <taxon>Chlorella clade</taxon>
        <taxon>Chlorella</taxon>
    </lineage>
</organism>
<dbReference type="InterPro" id="IPR002347">
    <property type="entry name" value="SDR_fam"/>
</dbReference>